<dbReference type="Pfam" id="PF00266">
    <property type="entry name" value="Aminotran_5"/>
    <property type="match status" value="1"/>
</dbReference>
<dbReference type="SUPFAM" id="SSF50800">
    <property type="entry name" value="PK beta-barrel domain-like"/>
    <property type="match status" value="1"/>
</dbReference>
<keyword evidence="1 4" id="KW-0808">Transferase</keyword>
<dbReference type="Proteomes" id="UP000018468">
    <property type="component" value="Linkage group LG11"/>
</dbReference>
<feature type="active site" evidence="4">
    <location>
        <position position="426"/>
    </location>
</feature>
<evidence type="ECO:0000256" key="1">
    <source>
        <dbReference type="ARBA" id="ARBA00022679"/>
    </source>
</evidence>
<comment type="cofactor">
    <cofactor evidence="4">
        <name>pyridoxal 5'-phosphate</name>
        <dbReference type="ChEBI" id="CHEBI:597326"/>
    </cofactor>
</comment>
<dbReference type="Pfam" id="PF03476">
    <property type="entry name" value="MOSC_N"/>
    <property type="match status" value="1"/>
</dbReference>
<feature type="compositionally biased region" description="Polar residues" evidence="5">
    <location>
        <begin position="536"/>
        <end position="551"/>
    </location>
</feature>
<dbReference type="PROSITE" id="PS51340">
    <property type="entry name" value="MOSC"/>
    <property type="match status" value="1"/>
</dbReference>
<dbReference type="InterPro" id="IPR028886">
    <property type="entry name" value="MoCo_sulfurase"/>
</dbReference>
<keyword evidence="2 4" id="KW-0663">Pyridoxal phosphate</keyword>
<dbReference type="InterPro" id="IPR005302">
    <property type="entry name" value="MoCF_Sase_C"/>
</dbReference>
<dbReference type="EMBL" id="AHAT01022054">
    <property type="status" value="NOT_ANNOTATED_CDS"/>
    <property type="molecule type" value="Genomic_DNA"/>
</dbReference>
<dbReference type="EMBL" id="AHAT01022049">
    <property type="status" value="NOT_ANNOTATED_CDS"/>
    <property type="molecule type" value="Genomic_DNA"/>
</dbReference>
<dbReference type="FunCoup" id="W5MCM0">
    <property type="interactions" value="577"/>
</dbReference>
<dbReference type="CTD" id="55034"/>
<dbReference type="GO" id="GO:0030170">
    <property type="term" value="F:pyridoxal phosphate binding"/>
    <property type="evidence" value="ECO:0007669"/>
    <property type="project" value="UniProtKB-UniRule"/>
</dbReference>
<dbReference type="eggNOG" id="KOG2142">
    <property type="taxonomic scope" value="Eukaryota"/>
</dbReference>
<dbReference type="Ensembl" id="ENSLOCT00000006137.1">
    <property type="protein sequence ID" value="ENSLOCP00000006129.1"/>
    <property type="gene ID" value="ENSLOCG00000005087.1"/>
</dbReference>
<evidence type="ECO:0000313" key="7">
    <source>
        <dbReference type="Ensembl" id="ENSLOCP00000006129.1"/>
    </source>
</evidence>
<dbReference type="SUPFAM" id="SSF141673">
    <property type="entry name" value="MOSC N-terminal domain-like"/>
    <property type="match status" value="1"/>
</dbReference>
<dbReference type="EMBL" id="AHAT01022046">
    <property type="status" value="NOT_ANNOTATED_CDS"/>
    <property type="molecule type" value="Genomic_DNA"/>
</dbReference>
<feature type="domain" description="MOSC" evidence="6">
    <location>
        <begin position="697"/>
        <end position="855"/>
    </location>
</feature>
<dbReference type="EMBL" id="AHAT01022052">
    <property type="status" value="NOT_ANNOTATED_CDS"/>
    <property type="molecule type" value="Genomic_DNA"/>
</dbReference>
<evidence type="ECO:0000256" key="5">
    <source>
        <dbReference type="SAM" id="MobiDB-lite"/>
    </source>
</evidence>
<dbReference type="HAMAP" id="MF_03050">
    <property type="entry name" value="MOCOS"/>
    <property type="match status" value="1"/>
</dbReference>
<dbReference type="AlphaFoldDB" id="W5MCM0"/>
<dbReference type="EMBL" id="AHAT01022045">
    <property type="status" value="NOT_ANNOTATED_CDS"/>
    <property type="molecule type" value="Genomic_DNA"/>
</dbReference>
<reference evidence="8" key="1">
    <citation type="submission" date="2011-12" db="EMBL/GenBank/DDBJ databases">
        <title>The Draft Genome of Lepisosteus oculatus.</title>
        <authorList>
            <consortium name="The Broad Institute Genome Assembly &amp; Analysis Group"/>
            <consortium name="Computational R&amp;D Group"/>
            <consortium name="and Sequencing Platform"/>
            <person name="Di Palma F."/>
            <person name="Alfoldi J."/>
            <person name="Johnson J."/>
            <person name="Berlin A."/>
            <person name="Gnerre S."/>
            <person name="Jaffe D."/>
            <person name="MacCallum I."/>
            <person name="Young S."/>
            <person name="Walker B.J."/>
            <person name="Lander E.S."/>
            <person name="Lindblad-Toh K."/>
        </authorList>
    </citation>
    <scope>NUCLEOTIDE SEQUENCE [LARGE SCALE GENOMIC DNA]</scope>
</reference>
<evidence type="ECO:0000259" key="6">
    <source>
        <dbReference type="PROSITE" id="PS51340"/>
    </source>
</evidence>
<feature type="region of interest" description="Disordered" evidence="5">
    <location>
        <begin position="530"/>
        <end position="551"/>
    </location>
</feature>
<dbReference type="EMBL" id="AHAT01022047">
    <property type="status" value="NOT_ANNOTATED_CDS"/>
    <property type="molecule type" value="Genomic_DNA"/>
</dbReference>
<dbReference type="Gene3D" id="3.40.640.10">
    <property type="entry name" value="Type I PLP-dependent aspartate aminotransferase-like (Major domain)"/>
    <property type="match status" value="1"/>
</dbReference>
<dbReference type="OMA" id="PCTRCQM"/>
<accession>W5MCM0</accession>
<evidence type="ECO:0000256" key="4">
    <source>
        <dbReference type="HAMAP-Rule" id="MF_03050"/>
    </source>
</evidence>
<protein>
    <recommendedName>
        <fullName evidence="4">Molybdenum cofactor sulfurase</fullName>
        <shortName evidence="4">MCS</shortName>
        <shortName evidence="4">MOS</shortName>
        <shortName evidence="4">MoCo sulfurase</shortName>
        <ecNumber evidence="4">2.8.1.9</ecNumber>
    </recommendedName>
    <alternativeName>
        <fullName evidence="4">Molybdenum cofactor sulfurtransferase</fullName>
    </alternativeName>
</protein>
<dbReference type="GO" id="GO:0006777">
    <property type="term" value="P:Mo-molybdopterin cofactor biosynthetic process"/>
    <property type="evidence" value="ECO:0007669"/>
    <property type="project" value="UniProtKB-UniRule"/>
</dbReference>
<dbReference type="PANTHER" id="PTHR14237:SF80">
    <property type="entry name" value="MOLYBDENUM COFACTOR SULFURASE"/>
    <property type="match status" value="1"/>
</dbReference>
<dbReference type="OrthoDB" id="420046at2759"/>
<reference evidence="7" key="2">
    <citation type="submission" date="2025-08" db="UniProtKB">
        <authorList>
            <consortium name="Ensembl"/>
        </authorList>
    </citation>
    <scope>IDENTIFICATION</scope>
</reference>
<dbReference type="STRING" id="7918.ENSLOCP00000006129"/>
<dbReference type="GO" id="GO:0016829">
    <property type="term" value="F:lyase activity"/>
    <property type="evidence" value="ECO:0007669"/>
    <property type="project" value="UniProtKB-UniRule"/>
</dbReference>
<keyword evidence="8" id="KW-1185">Reference proteome</keyword>
<dbReference type="InterPro" id="IPR015421">
    <property type="entry name" value="PyrdxlP-dep_Trfase_major"/>
</dbReference>
<dbReference type="Pfam" id="PF03473">
    <property type="entry name" value="MOSC"/>
    <property type="match status" value="1"/>
</dbReference>
<dbReference type="EC" id="2.8.1.9" evidence="4"/>
<dbReference type="Bgee" id="ENSLOCG00000005087">
    <property type="expression patterns" value="Expressed in intestine and 8 other cell types or tissues"/>
</dbReference>
<dbReference type="GO" id="GO:0030151">
    <property type="term" value="F:molybdenum ion binding"/>
    <property type="evidence" value="ECO:0007669"/>
    <property type="project" value="UniProtKB-UniRule"/>
</dbReference>
<organism evidence="7 8">
    <name type="scientific">Lepisosteus oculatus</name>
    <name type="common">Spotted gar</name>
    <dbReference type="NCBI Taxonomy" id="7918"/>
    <lineage>
        <taxon>Eukaryota</taxon>
        <taxon>Metazoa</taxon>
        <taxon>Chordata</taxon>
        <taxon>Craniata</taxon>
        <taxon>Vertebrata</taxon>
        <taxon>Euteleostomi</taxon>
        <taxon>Actinopterygii</taxon>
        <taxon>Neopterygii</taxon>
        <taxon>Holostei</taxon>
        <taxon>Semionotiformes</taxon>
        <taxon>Lepisosteidae</taxon>
        <taxon>Lepisosteus</taxon>
    </lineage>
</organism>
<dbReference type="InterPro" id="IPR005303">
    <property type="entry name" value="MOCOS_middle"/>
</dbReference>
<dbReference type="GeneID" id="102689001"/>
<evidence type="ECO:0000256" key="3">
    <source>
        <dbReference type="ARBA" id="ARBA00023150"/>
    </source>
</evidence>
<sequence length="869" mass="95942">MEKPASDFEELCSFASFRKVWNHYGYESGDMMEMRNKEFARIKGMTYLDHAGTTLFPQSQIKGFSQDLSENVYGNPHSHNSTSRLTYDTVESVRYRILQHFNTKPDEYSVIFTSGCTAALKLVSEMFPWKPASQTDTGSLFCYLTDNHTSVVGIRGVTSPLGVTSVPVQPEEIEMTQSKESINTGQVPNGKVSQNPHLFCYPAQSNFSGKKYPLSYVKGIQSQKLYPSCKTAGHWFVLLDAACFVSCSPLNLQVHPADFVPISFYKLFGFPTGLGALLIRNDSIGILKKRYFGGGTASAYLAGQDYFVPHTSVASRFEDGTISFLDVIALNHGFEVLETLTGGMSFIKLHTFGLARYTYMILSSLQHANGSPVAQIYCETEYDDPDTQGAIINFNVLNDKGDIIGYSQVDKLASLHSIQVRTGCFCNTGACQRHLGISDQEVQNNLQAGHVCGDNVDLIGGRPTGSVRISFGYMSTFQDCQTFLKFIVDSFAQQPVKMDKDRLKRLRTSLPAESLAYPTLPNHNGPLKVQEEGSECSGSVKTPSISAQRGESNIPRSGVVYSRNAEVSGTLTNIFLYPIKSCAAVEVREWPIGERGLLYDRIWMVVNVNGVCLSQKQEPKLCLIRPHISLQHSKLSLSAEGMSLISVPLEGSSQEKQTVQVCQTKVCGDRVQTVDCGDEVAGWISEFLGKTCRLIRQRADFSRNVKKGHLQGKSRTSLSLVNEAQYLMINRASIQLLQDHITSRSDSSTCLQFNTEQLIERFRANLVVSGKEPFEEDNWTKVTVGQTPFQVVGQCNRCQMIGIDQKTGDRSREPLLSLPGCHSGKASFGIYLIHQPSDASQHTHILSVGSPAIPVVSRAASGPQAEKPF</sequence>
<dbReference type="GO" id="GO:0008265">
    <property type="term" value="F:molybdenum cofactor sulfurtransferase activity"/>
    <property type="evidence" value="ECO:0000318"/>
    <property type="project" value="GO_Central"/>
</dbReference>
<comment type="function">
    <text evidence="4">Sulfurates the molybdenum cofactor. Sulfation of molybdenum is essential for xanthine dehydrogenase (XDH) and aldehyde oxidase (ADO) enzymes in which molybdenum cofactor is liganded by 1 oxygen and 1 sulfur atom in active form.</text>
</comment>
<dbReference type="InterPro" id="IPR011037">
    <property type="entry name" value="Pyrv_Knase-like_insert_dom_sf"/>
</dbReference>
<dbReference type="EMBL" id="AHAT01022050">
    <property type="status" value="NOT_ANNOTATED_CDS"/>
    <property type="molecule type" value="Genomic_DNA"/>
</dbReference>
<dbReference type="GO" id="GO:0043545">
    <property type="term" value="P:molybdopterin cofactor metabolic process"/>
    <property type="evidence" value="ECO:0000318"/>
    <property type="project" value="GO_Central"/>
</dbReference>
<dbReference type="EMBL" id="AHAT01022048">
    <property type="status" value="NOT_ANNOTATED_CDS"/>
    <property type="molecule type" value="Genomic_DNA"/>
</dbReference>
<evidence type="ECO:0000256" key="2">
    <source>
        <dbReference type="ARBA" id="ARBA00022898"/>
    </source>
</evidence>
<comment type="similarity">
    <text evidence="4">Belongs to the class-V pyridoxal-phosphate-dependent aminotransferase family. MOCOS subfamily.</text>
</comment>
<keyword evidence="3 4" id="KW-0501">Molybdenum cofactor biosynthesis</keyword>
<proteinExistence type="inferred from homology"/>
<dbReference type="PANTHER" id="PTHR14237">
    <property type="entry name" value="MOLYBDOPTERIN COFACTOR SULFURASE MOSC"/>
    <property type="match status" value="1"/>
</dbReference>
<comment type="catalytic activity">
    <reaction evidence="4">
        <text>Mo-molybdopterin + L-cysteine + AH2 = thio-Mo-molybdopterin + L-alanine + A + H2O</text>
        <dbReference type="Rhea" id="RHEA:42636"/>
        <dbReference type="ChEBI" id="CHEBI:13193"/>
        <dbReference type="ChEBI" id="CHEBI:15377"/>
        <dbReference type="ChEBI" id="CHEBI:17499"/>
        <dbReference type="ChEBI" id="CHEBI:35235"/>
        <dbReference type="ChEBI" id="CHEBI:57972"/>
        <dbReference type="ChEBI" id="CHEBI:71302"/>
        <dbReference type="ChEBI" id="CHEBI:82685"/>
        <dbReference type="EC" id="2.8.1.9"/>
    </reaction>
</comment>
<evidence type="ECO:0000313" key="8">
    <source>
        <dbReference type="Proteomes" id="UP000018468"/>
    </source>
</evidence>
<dbReference type="InterPro" id="IPR015424">
    <property type="entry name" value="PyrdxlP-dep_Trfase"/>
</dbReference>
<name>W5MCM0_LEPOC</name>
<feature type="modified residue" description="N6-(pyridoxal phosphate)lysine" evidence="4">
    <location>
        <position position="266"/>
    </location>
</feature>
<reference evidence="7" key="3">
    <citation type="submission" date="2025-09" db="UniProtKB">
        <authorList>
            <consortium name="Ensembl"/>
        </authorList>
    </citation>
    <scope>IDENTIFICATION</scope>
</reference>
<dbReference type="InterPro" id="IPR000192">
    <property type="entry name" value="Aminotrans_V_dom"/>
</dbReference>
<gene>
    <name evidence="4" type="primary">MOCOS</name>
</gene>
<dbReference type="SUPFAM" id="SSF53383">
    <property type="entry name" value="PLP-dependent transferases"/>
    <property type="match status" value="1"/>
</dbReference>
<dbReference type="InParanoid" id="W5MCM0"/>
<dbReference type="EMBL" id="AHAT01022051">
    <property type="status" value="NOT_ANNOTATED_CDS"/>
    <property type="molecule type" value="Genomic_DNA"/>
</dbReference>
<dbReference type="EMBL" id="AHAT01022053">
    <property type="status" value="NOT_ANNOTATED_CDS"/>
    <property type="molecule type" value="Genomic_DNA"/>
</dbReference>
<dbReference type="GeneTree" id="ENSGT00940000157051"/>